<accession>A0AAV0V2D5</accession>
<keyword evidence="3" id="KW-0949">S-adenosyl-L-methionine</keyword>
<name>A0AAV0V2D5_HYABA</name>
<keyword evidence="4" id="KW-0805">Transcription regulation</keyword>
<keyword evidence="10" id="KW-1185">Reference proteome</keyword>
<evidence type="ECO:0000256" key="1">
    <source>
        <dbReference type="ARBA" id="ARBA00022603"/>
    </source>
</evidence>
<dbReference type="PANTHER" id="PTHR45747">
    <property type="entry name" value="HISTONE-LYSINE N-METHYLTRANSFERASE E(Z)"/>
    <property type="match status" value="1"/>
</dbReference>
<dbReference type="InterPro" id="IPR001214">
    <property type="entry name" value="SET_dom"/>
</dbReference>
<dbReference type="Pfam" id="PF00856">
    <property type="entry name" value="SET"/>
    <property type="match status" value="1"/>
</dbReference>
<evidence type="ECO:0000259" key="7">
    <source>
        <dbReference type="PROSITE" id="PS50280"/>
    </source>
</evidence>
<dbReference type="InterPro" id="IPR045318">
    <property type="entry name" value="EZH1/2-like"/>
</dbReference>
<dbReference type="Pfam" id="PF18264">
    <property type="entry name" value="preSET_CXC"/>
    <property type="match status" value="1"/>
</dbReference>
<evidence type="ECO:0000256" key="6">
    <source>
        <dbReference type="ARBA" id="ARBA00048568"/>
    </source>
</evidence>
<dbReference type="InterPro" id="IPR041355">
    <property type="entry name" value="Pre-SET_CXC"/>
</dbReference>
<sequence length="252" mass="28254">MKIEPCSHIGPCEAGVCSCVDSGIFCLKHCHCIHDECKVFFPGCRCQHGDCRTEACLCIRAGRECDIDLCTVCSADEIIARKMGKPYDVNASKMKKDDKCETRCRNRCIALGKQKHVRMGRSKLGVADWGLFVDDFVTKDEFIIEYIGEMVSQEEADHRRLVYGKEGSRHLITLDTKTVVDSTQKGNKARLINHSSSSPNCVCKIVNVQSDFRIGLYALHDIQPHTELFFDHGFDKELYDGELSNDGPPPST</sequence>
<keyword evidence="5" id="KW-0804">Transcription</keyword>
<dbReference type="AlphaFoldDB" id="A0AAV0V2D5"/>
<proteinExistence type="predicted"/>
<evidence type="ECO:0000256" key="2">
    <source>
        <dbReference type="ARBA" id="ARBA00022679"/>
    </source>
</evidence>
<dbReference type="GO" id="GO:0032259">
    <property type="term" value="P:methylation"/>
    <property type="evidence" value="ECO:0007669"/>
    <property type="project" value="UniProtKB-KW"/>
</dbReference>
<dbReference type="Proteomes" id="UP001162031">
    <property type="component" value="Unassembled WGS sequence"/>
</dbReference>
<dbReference type="PROSITE" id="PS50280">
    <property type="entry name" value="SET"/>
    <property type="match status" value="1"/>
</dbReference>
<comment type="caution">
    <text evidence="9">The sequence shown here is derived from an EMBL/GenBank/DDBJ whole genome shotgun (WGS) entry which is preliminary data.</text>
</comment>
<dbReference type="Gene3D" id="2.170.270.10">
    <property type="entry name" value="SET domain"/>
    <property type="match status" value="1"/>
</dbReference>
<dbReference type="InterPro" id="IPR026489">
    <property type="entry name" value="CXC_dom"/>
</dbReference>
<dbReference type="InterPro" id="IPR046341">
    <property type="entry name" value="SET_dom_sf"/>
</dbReference>
<feature type="domain" description="CXC" evidence="8">
    <location>
        <begin position="1"/>
        <end position="90"/>
    </location>
</feature>
<reference evidence="9" key="1">
    <citation type="submission" date="2022-12" db="EMBL/GenBank/DDBJ databases">
        <authorList>
            <person name="Webb A."/>
        </authorList>
    </citation>
    <scope>NUCLEOTIDE SEQUENCE</scope>
    <source>
        <strain evidence="9">Hp1</strain>
    </source>
</reference>
<dbReference type="GO" id="GO:0140951">
    <property type="term" value="F:histone H3K27 trimethyltransferase activity"/>
    <property type="evidence" value="ECO:0007669"/>
    <property type="project" value="UniProtKB-EC"/>
</dbReference>
<evidence type="ECO:0000259" key="8">
    <source>
        <dbReference type="PROSITE" id="PS51633"/>
    </source>
</evidence>
<dbReference type="SMART" id="SM00317">
    <property type="entry name" value="SET"/>
    <property type="match status" value="1"/>
</dbReference>
<dbReference type="SUPFAM" id="SSF82199">
    <property type="entry name" value="SET domain"/>
    <property type="match status" value="1"/>
</dbReference>
<feature type="domain" description="SET" evidence="7">
    <location>
        <begin position="115"/>
        <end position="233"/>
    </location>
</feature>
<dbReference type="GO" id="GO:0031507">
    <property type="term" value="P:heterochromatin formation"/>
    <property type="evidence" value="ECO:0007669"/>
    <property type="project" value="TreeGrafter"/>
</dbReference>
<evidence type="ECO:0008006" key="11">
    <source>
        <dbReference type="Google" id="ProtNLM"/>
    </source>
</evidence>
<evidence type="ECO:0000313" key="10">
    <source>
        <dbReference type="Proteomes" id="UP001162031"/>
    </source>
</evidence>
<evidence type="ECO:0000256" key="4">
    <source>
        <dbReference type="ARBA" id="ARBA00023015"/>
    </source>
</evidence>
<dbReference type="PANTHER" id="PTHR45747:SF4">
    <property type="entry name" value="HISTONE-LYSINE N-METHYLTRANSFERASE E(Z)"/>
    <property type="match status" value="1"/>
</dbReference>
<organism evidence="9 10">
    <name type="scientific">Hyaloperonospora brassicae</name>
    <name type="common">Brassica downy mildew</name>
    <name type="synonym">Peronospora brassicae</name>
    <dbReference type="NCBI Taxonomy" id="162125"/>
    <lineage>
        <taxon>Eukaryota</taxon>
        <taxon>Sar</taxon>
        <taxon>Stramenopiles</taxon>
        <taxon>Oomycota</taxon>
        <taxon>Peronosporomycetes</taxon>
        <taxon>Peronosporales</taxon>
        <taxon>Peronosporaceae</taxon>
        <taxon>Hyaloperonospora</taxon>
    </lineage>
</organism>
<keyword evidence="2" id="KW-0808">Transferase</keyword>
<dbReference type="GO" id="GO:0003682">
    <property type="term" value="F:chromatin binding"/>
    <property type="evidence" value="ECO:0007669"/>
    <property type="project" value="TreeGrafter"/>
</dbReference>
<gene>
    <name evidence="9" type="ORF">HBR001_LOCUS9108</name>
</gene>
<protein>
    <recommendedName>
        <fullName evidence="11">SET domain-containing protein</fullName>
    </recommendedName>
</protein>
<evidence type="ECO:0000256" key="5">
    <source>
        <dbReference type="ARBA" id="ARBA00023163"/>
    </source>
</evidence>
<evidence type="ECO:0000313" key="9">
    <source>
        <dbReference type="EMBL" id="CAI5742693.1"/>
    </source>
</evidence>
<evidence type="ECO:0000256" key="3">
    <source>
        <dbReference type="ARBA" id="ARBA00022691"/>
    </source>
</evidence>
<dbReference type="EMBL" id="CANTFL010001475">
    <property type="protein sequence ID" value="CAI5742693.1"/>
    <property type="molecule type" value="Genomic_DNA"/>
</dbReference>
<comment type="catalytic activity">
    <reaction evidence="6">
        <text>L-lysyl(27)-[histone H3] + 3 S-adenosyl-L-methionine = N(6),N(6),N(6)-trimethyl-L-lysyl(27)-[histone H3] + 3 S-adenosyl-L-homocysteine + 3 H(+)</text>
        <dbReference type="Rhea" id="RHEA:60292"/>
        <dbReference type="Rhea" id="RHEA-COMP:15535"/>
        <dbReference type="Rhea" id="RHEA-COMP:15548"/>
        <dbReference type="ChEBI" id="CHEBI:15378"/>
        <dbReference type="ChEBI" id="CHEBI:29969"/>
        <dbReference type="ChEBI" id="CHEBI:57856"/>
        <dbReference type="ChEBI" id="CHEBI:59789"/>
        <dbReference type="ChEBI" id="CHEBI:61961"/>
        <dbReference type="EC" id="2.1.1.356"/>
    </reaction>
</comment>
<dbReference type="PROSITE" id="PS51633">
    <property type="entry name" value="CXC"/>
    <property type="match status" value="1"/>
</dbReference>
<keyword evidence="1" id="KW-0489">Methyltransferase</keyword>
<dbReference type="GO" id="GO:0005634">
    <property type="term" value="C:nucleus"/>
    <property type="evidence" value="ECO:0007669"/>
    <property type="project" value="TreeGrafter"/>
</dbReference>